<evidence type="ECO:0000256" key="4">
    <source>
        <dbReference type="ARBA" id="ARBA00022801"/>
    </source>
</evidence>
<evidence type="ECO:0000256" key="6">
    <source>
        <dbReference type="RuleBase" id="RU366025"/>
    </source>
</evidence>
<evidence type="ECO:0000256" key="2">
    <source>
        <dbReference type="ARBA" id="ARBA00022670"/>
    </source>
</evidence>
<evidence type="ECO:0000256" key="5">
    <source>
        <dbReference type="ARBA" id="ARBA00022807"/>
    </source>
</evidence>
<comment type="catalytic activity">
    <reaction evidence="1 6">
        <text>Thiol-dependent hydrolysis of ester, thioester, amide, peptide and isopeptide bonds formed by the C-terminal Gly of ubiquitin (a 76-residue protein attached to proteins as an intracellular targeting signal).</text>
        <dbReference type="EC" id="3.4.19.12"/>
    </reaction>
</comment>
<feature type="compositionally biased region" description="Polar residues" evidence="7">
    <location>
        <begin position="136"/>
        <end position="148"/>
    </location>
</feature>
<dbReference type="EMBL" id="KN822084">
    <property type="protein sequence ID" value="KIM58542.1"/>
    <property type="molecule type" value="Genomic_DNA"/>
</dbReference>
<feature type="compositionally biased region" description="Basic and acidic residues" evidence="7">
    <location>
        <begin position="182"/>
        <end position="191"/>
    </location>
</feature>
<keyword evidence="10" id="KW-1185">Reference proteome</keyword>
<feature type="compositionally biased region" description="Basic residues" evidence="7">
    <location>
        <begin position="83"/>
        <end position="96"/>
    </location>
</feature>
<dbReference type="SUPFAM" id="SSF54001">
    <property type="entry name" value="Cysteine proteinases"/>
    <property type="match status" value="1"/>
</dbReference>
<evidence type="ECO:0000256" key="3">
    <source>
        <dbReference type="ARBA" id="ARBA00022786"/>
    </source>
</evidence>
<dbReference type="Pfam" id="PF00443">
    <property type="entry name" value="UCH"/>
    <property type="match status" value="1"/>
</dbReference>
<reference evidence="10" key="2">
    <citation type="submission" date="2015-01" db="EMBL/GenBank/DDBJ databases">
        <title>Evolutionary Origins and Diversification of the Mycorrhizal Mutualists.</title>
        <authorList>
            <consortium name="DOE Joint Genome Institute"/>
            <consortium name="Mycorrhizal Genomics Consortium"/>
            <person name="Kohler A."/>
            <person name="Kuo A."/>
            <person name="Nagy L.G."/>
            <person name="Floudas D."/>
            <person name="Copeland A."/>
            <person name="Barry K.W."/>
            <person name="Cichocki N."/>
            <person name="Veneault-Fourrey C."/>
            <person name="LaButti K."/>
            <person name="Lindquist E.A."/>
            <person name="Lipzen A."/>
            <person name="Lundell T."/>
            <person name="Morin E."/>
            <person name="Murat C."/>
            <person name="Riley R."/>
            <person name="Ohm R."/>
            <person name="Sun H."/>
            <person name="Tunlid A."/>
            <person name="Henrissat B."/>
            <person name="Grigoriev I.V."/>
            <person name="Hibbett D.S."/>
            <person name="Martin F."/>
        </authorList>
    </citation>
    <scope>NUCLEOTIDE SEQUENCE [LARGE SCALE GENOMIC DNA]</scope>
    <source>
        <strain evidence="10">Foug A</strain>
    </source>
</reference>
<dbReference type="EC" id="3.4.19.12" evidence="6"/>
<name>A0A0C3A1K1_9AGAM</name>
<keyword evidence="4 6" id="KW-0378">Hydrolase</keyword>
<feature type="region of interest" description="Disordered" evidence="7">
    <location>
        <begin position="1"/>
        <end position="253"/>
    </location>
</feature>
<feature type="compositionally biased region" description="Low complexity" evidence="7">
    <location>
        <begin position="328"/>
        <end position="349"/>
    </location>
</feature>
<feature type="compositionally biased region" description="Polar residues" evidence="7">
    <location>
        <begin position="304"/>
        <end position="320"/>
    </location>
</feature>
<feature type="region of interest" description="Disordered" evidence="7">
    <location>
        <begin position="631"/>
        <end position="658"/>
    </location>
</feature>
<keyword evidence="5 6" id="KW-0788">Thiol protease</keyword>
<dbReference type="PANTHER" id="PTHR24006">
    <property type="entry name" value="UBIQUITIN CARBOXYL-TERMINAL HYDROLASE"/>
    <property type="match status" value="1"/>
</dbReference>
<dbReference type="Gene3D" id="3.90.70.10">
    <property type="entry name" value="Cysteine proteinases"/>
    <property type="match status" value="1"/>
</dbReference>
<sequence>MASPQPPYPHPGPSNYFQHPPPPSYAYGNHSPAPPSSHASFQYQYPMPPVNGHGHPISPSSPRVNSQGRGYPPSRGGHSYQNYHHHHHHPPPHHHYPYPTHSPHYPPAHSHPHSKYPHTHTPPVPFSPNYAIHPSSPYSSQWQAQQPLSPLPKQLSMLSSLSPGPSPPSQPSGQDDSTPPSPDDHGPKSDTEQPVDDASVPETPEISETLTDPTNPPISSPPQSPLSQHTVTSTLLSQSHTVPASPDATLSHSVLSQSPEYVIWSRRPTNPSSAPGIIISPRARPPDNIRQKALDIALPHASPVSDSQEPLQQQETSSTLADLIDVPSSSATETTTTTPSAANTSVLTSPVSTSTSLSVAISSAPKAAQDTESALAVTTQVETVPLPSEQPVIEVAPAADVTPSPPAPSSPPPSKPTLPKPSFASLLRQTGSTSSKPDALPKSSVVGFSVPAASSTFTAPSVPGTRKPELLTLLTSGPSNQPLMKIRPRGLVNTGNLCFANAVLQVLMYCPPFWNLFYELGRFLDGSSENGVSTSKTPLVDATIRFLREFIPKQKAAPEGKGKAVDRAYNAYREEEEDIMDSFIPSYVYDALKEKKRFDHMRGGHQEDAEEFLGFYLDTLEEELLSIASSLQSKPAAEQTQSENSHDDAAEDGPWLEVGRRNRTAVTRTVKMAESPITRIFGGKFRSTLRVPHQKESVIFEDWRSLRLDIQRDQIHSIKDALSYISAPQSVQVTSVTRPGAILDATQTVHINSLPLILVLHLKRFLYDANAGGVAKVGKQVLFAPELEIGNDVVAPGHKIPSTRYKLFGVLYHHGSSALGGHYTLDVLHPNINHEHPRSTTKPREAWVRIDDELVSDVSPDVVFSPPERDDRCAYLLFYRRVGSART</sequence>
<dbReference type="GO" id="GO:0004843">
    <property type="term" value="F:cysteine-type deubiquitinase activity"/>
    <property type="evidence" value="ECO:0007669"/>
    <property type="project" value="UniProtKB-UniRule"/>
</dbReference>
<feature type="compositionally biased region" description="Polar residues" evidence="7">
    <location>
        <begin position="58"/>
        <end position="68"/>
    </location>
</feature>
<keyword evidence="2 6" id="KW-0645">Protease</keyword>
<dbReference type="AlphaFoldDB" id="A0A0C3A1K1"/>
<feature type="compositionally biased region" description="Pro residues" evidence="7">
    <location>
        <begin position="403"/>
        <end position="419"/>
    </location>
</feature>
<dbReference type="OrthoDB" id="429671at2759"/>
<dbReference type="GO" id="GO:0016579">
    <property type="term" value="P:protein deubiquitination"/>
    <property type="evidence" value="ECO:0007669"/>
    <property type="project" value="InterPro"/>
</dbReference>
<dbReference type="HOGENOM" id="CLU_008279_7_2_1"/>
<dbReference type="InterPro" id="IPR028889">
    <property type="entry name" value="USP"/>
</dbReference>
<dbReference type="CDD" id="cd02257">
    <property type="entry name" value="Peptidase_C19"/>
    <property type="match status" value="1"/>
</dbReference>
<dbReference type="InterPro" id="IPR018200">
    <property type="entry name" value="USP_CS"/>
</dbReference>
<evidence type="ECO:0000313" key="9">
    <source>
        <dbReference type="EMBL" id="KIM58542.1"/>
    </source>
</evidence>
<proteinExistence type="inferred from homology"/>
<feature type="compositionally biased region" description="Pro residues" evidence="7">
    <location>
        <begin position="214"/>
        <end position="224"/>
    </location>
</feature>
<keyword evidence="3 6" id="KW-0833">Ubl conjugation pathway</keyword>
<feature type="domain" description="USP" evidence="8">
    <location>
        <begin position="489"/>
        <end position="882"/>
    </location>
</feature>
<evidence type="ECO:0000256" key="7">
    <source>
        <dbReference type="SAM" id="MobiDB-lite"/>
    </source>
</evidence>
<gene>
    <name evidence="9" type="ORF">SCLCIDRAFT_1218488</name>
</gene>
<accession>A0A0C3A1K1</accession>
<protein>
    <recommendedName>
        <fullName evidence="6">Ubiquitin carboxyl-terminal hydrolase</fullName>
        <ecNumber evidence="6">3.4.19.12</ecNumber>
    </recommendedName>
</protein>
<evidence type="ECO:0000313" key="10">
    <source>
        <dbReference type="Proteomes" id="UP000053989"/>
    </source>
</evidence>
<dbReference type="GO" id="GO:0005634">
    <property type="term" value="C:nucleus"/>
    <property type="evidence" value="ECO:0007669"/>
    <property type="project" value="TreeGrafter"/>
</dbReference>
<comment type="similarity">
    <text evidence="6">Belongs to the peptidase C19 family.</text>
</comment>
<dbReference type="GO" id="GO:0006508">
    <property type="term" value="P:proteolysis"/>
    <property type="evidence" value="ECO:0007669"/>
    <property type="project" value="UniProtKB-KW"/>
</dbReference>
<evidence type="ECO:0000259" key="8">
    <source>
        <dbReference type="PROSITE" id="PS50235"/>
    </source>
</evidence>
<feature type="region of interest" description="Disordered" evidence="7">
    <location>
        <begin position="265"/>
        <end position="285"/>
    </location>
</feature>
<dbReference type="STRING" id="1036808.A0A0C3A1K1"/>
<reference evidence="9 10" key="1">
    <citation type="submission" date="2014-04" db="EMBL/GenBank/DDBJ databases">
        <authorList>
            <consortium name="DOE Joint Genome Institute"/>
            <person name="Kuo A."/>
            <person name="Kohler A."/>
            <person name="Nagy L.G."/>
            <person name="Floudas D."/>
            <person name="Copeland A."/>
            <person name="Barry K.W."/>
            <person name="Cichocki N."/>
            <person name="Veneault-Fourrey C."/>
            <person name="LaButti K."/>
            <person name="Lindquist E.A."/>
            <person name="Lipzen A."/>
            <person name="Lundell T."/>
            <person name="Morin E."/>
            <person name="Murat C."/>
            <person name="Sun H."/>
            <person name="Tunlid A."/>
            <person name="Henrissat B."/>
            <person name="Grigoriev I.V."/>
            <person name="Hibbett D.S."/>
            <person name="Martin F."/>
            <person name="Nordberg H.P."/>
            <person name="Cantor M.N."/>
            <person name="Hua S.X."/>
        </authorList>
    </citation>
    <scope>NUCLEOTIDE SEQUENCE [LARGE SCALE GENOMIC DNA]</scope>
    <source>
        <strain evidence="9 10">Foug A</strain>
    </source>
</reference>
<dbReference type="PROSITE" id="PS50235">
    <property type="entry name" value="USP_3"/>
    <property type="match status" value="1"/>
</dbReference>
<dbReference type="Proteomes" id="UP000053989">
    <property type="component" value="Unassembled WGS sequence"/>
</dbReference>
<dbReference type="InterPro" id="IPR038765">
    <property type="entry name" value="Papain-like_cys_pep_sf"/>
</dbReference>
<dbReference type="InterPro" id="IPR050164">
    <property type="entry name" value="Peptidase_C19"/>
</dbReference>
<dbReference type="PANTHER" id="PTHR24006:SF687">
    <property type="entry name" value="UBIQUITIN CARBOXYL-TERMINAL HYDROLASE 10"/>
    <property type="match status" value="1"/>
</dbReference>
<dbReference type="GO" id="GO:0005829">
    <property type="term" value="C:cytosol"/>
    <property type="evidence" value="ECO:0007669"/>
    <property type="project" value="TreeGrafter"/>
</dbReference>
<evidence type="ECO:0000256" key="1">
    <source>
        <dbReference type="ARBA" id="ARBA00000707"/>
    </source>
</evidence>
<dbReference type="PROSITE" id="PS00973">
    <property type="entry name" value="USP_2"/>
    <property type="match status" value="1"/>
</dbReference>
<feature type="region of interest" description="Disordered" evidence="7">
    <location>
        <begin position="399"/>
        <end position="423"/>
    </location>
</feature>
<feature type="compositionally biased region" description="Low complexity" evidence="7">
    <location>
        <begin position="154"/>
        <end position="163"/>
    </location>
</feature>
<feature type="compositionally biased region" description="Pro residues" evidence="7">
    <location>
        <begin position="1"/>
        <end position="12"/>
    </location>
</feature>
<dbReference type="InterPro" id="IPR001394">
    <property type="entry name" value="Peptidase_C19_UCH"/>
</dbReference>
<organism evidence="9 10">
    <name type="scientific">Scleroderma citrinum Foug A</name>
    <dbReference type="NCBI Taxonomy" id="1036808"/>
    <lineage>
        <taxon>Eukaryota</taxon>
        <taxon>Fungi</taxon>
        <taxon>Dikarya</taxon>
        <taxon>Basidiomycota</taxon>
        <taxon>Agaricomycotina</taxon>
        <taxon>Agaricomycetes</taxon>
        <taxon>Agaricomycetidae</taxon>
        <taxon>Boletales</taxon>
        <taxon>Sclerodermatineae</taxon>
        <taxon>Sclerodermataceae</taxon>
        <taxon>Scleroderma</taxon>
    </lineage>
</organism>
<feature type="compositionally biased region" description="Polar residues" evidence="7">
    <location>
        <begin position="228"/>
        <end position="253"/>
    </location>
</feature>
<dbReference type="PROSITE" id="PS00972">
    <property type="entry name" value="USP_1"/>
    <property type="match status" value="1"/>
</dbReference>
<feature type="region of interest" description="Disordered" evidence="7">
    <location>
        <begin position="301"/>
        <end position="349"/>
    </location>
</feature>
<dbReference type="InParanoid" id="A0A0C3A1K1"/>